<dbReference type="OrthoDB" id="5560686at2759"/>
<dbReference type="SMART" id="SM00317">
    <property type="entry name" value="SET"/>
    <property type="match status" value="1"/>
</dbReference>
<dbReference type="AlphaFoldDB" id="A0A9P0AWG3"/>
<dbReference type="PROSITE" id="PS51571">
    <property type="entry name" value="SAM_MT43_PR_SET"/>
    <property type="match status" value="1"/>
</dbReference>
<dbReference type="GO" id="GO:0032259">
    <property type="term" value="P:methylation"/>
    <property type="evidence" value="ECO:0007669"/>
    <property type="project" value="UniProtKB-KW"/>
</dbReference>
<comment type="catalytic activity">
    <reaction evidence="12">
        <text>L-lysyl(20)-[histone H4] + S-adenosyl-L-methionine = N(6)-methyl-L-lysyl(20)-[histone H4] + S-adenosyl-L-homocysteine + H(+)</text>
        <dbReference type="Rhea" id="RHEA:60344"/>
        <dbReference type="Rhea" id="RHEA-COMP:15554"/>
        <dbReference type="Rhea" id="RHEA-COMP:15555"/>
        <dbReference type="ChEBI" id="CHEBI:15378"/>
        <dbReference type="ChEBI" id="CHEBI:29969"/>
        <dbReference type="ChEBI" id="CHEBI:57856"/>
        <dbReference type="ChEBI" id="CHEBI:59789"/>
        <dbReference type="ChEBI" id="CHEBI:61929"/>
        <dbReference type="EC" id="2.1.1.361"/>
    </reaction>
</comment>
<organism evidence="14 15">
    <name type="scientific">Brassicogethes aeneus</name>
    <name type="common">Rape pollen beetle</name>
    <name type="synonym">Meligethes aeneus</name>
    <dbReference type="NCBI Taxonomy" id="1431903"/>
    <lineage>
        <taxon>Eukaryota</taxon>
        <taxon>Metazoa</taxon>
        <taxon>Ecdysozoa</taxon>
        <taxon>Arthropoda</taxon>
        <taxon>Hexapoda</taxon>
        <taxon>Insecta</taxon>
        <taxon>Pterygota</taxon>
        <taxon>Neoptera</taxon>
        <taxon>Endopterygota</taxon>
        <taxon>Coleoptera</taxon>
        <taxon>Polyphaga</taxon>
        <taxon>Cucujiformia</taxon>
        <taxon>Nitidulidae</taxon>
        <taxon>Meligethinae</taxon>
        <taxon>Brassicogethes</taxon>
    </lineage>
</organism>
<evidence type="ECO:0000256" key="12">
    <source>
        <dbReference type="ARBA" id="ARBA00047784"/>
    </source>
</evidence>
<keyword evidence="5" id="KW-0489">Methyltransferase</keyword>
<keyword evidence="9" id="KW-0805">Transcription regulation</keyword>
<evidence type="ECO:0000256" key="1">
    <source>
        <dbReference type="ARBA" id="ARBA00004123"/>
    </source>
</evidence>
<dbReference type="InterPro" id="IPR051760">
    <property type="entry name" value="KMT5A"/>
</dbReference>
<comment type="subcellular location">
    <subcellularLocation>
        <location evidence="2">Chromosome</location>
    </subcellularLocation>
    <subcellularLocation>
        <location evidence="1">Nucleus</location>
    </subcellularLocation>
</comment>
<evidence type="ECO:0000256" key="9">
    <source>
        <dbReference type="ARBA" id="ARBA00023015"/>
    </source>
</evidence>
<evidence type="ECO:0000313" key="14">
    <source>
        <dbReference type="EMBL" id="CAH0548989.1"/>
    </source>
</evidence>
<proteinExistence type="predicted"/>
<dbReference type="InterPro" id="IPR001214">
    <property type="entry name" value="SET_dom"/>
</dbReference>
<keyword evidence="10" id="KW-0804">Transcription</keyword>
<dbReference type="GO" id="GO:0005700">
    <property type="term" value="C:polytene chromosome"/>
    <property type="evidence" value="ECO:0007669"/>
    <property type="project" value="TreeGrafter"/>
</dbReference>
<dbReference type="PROSITE" id="PS50280">
    <property type="entry name" value="SET"/>
    <property type="match status" value="1"/>
</dbReference>
<evidence type="ECO:0000259" key="13">
    <source>
        <dbReference type="PROSITE" id="PS50280"/>
    </source>
</evidence>
<feature type="domain" description="SET" evidence="13">
    <location>
        <begin position="213"/>
        <end position="334"/>
    </location>
</feature>
<evidence type="ECO:0000256" key="10">
    <source>
        <dbReference type="ARBA" id="ARBA00023163"/>
    </source>
</evidence>
<dbReference type="Proteomes" id="UP001154078">
    <property type="component" value="Chromosome 10"/>
</dbReference>
<dbReference type="CDD" id="cd10528">
    <property type="entry name" value="SET_SETD8"/>
    <property type="match status" value="1"/>
</dbReference>
<dbReference type="EC" id="2.1.1.361" evidence="3"/>
<dbReference type="GO" id="GO:0005634">
    <property type="term" value="C:nucleus"/>
    <property type="evidence" value="ECO:0007669"/>
    <property type="project" value="UniProtKB-SubCell"/>
</dbReference>
<keyword evidence="4" id="KW-0158">Chromosome</keyword>
<dbReference type="GO" id="GO:0006357">
    <property type="term" value="P:regulation of transcription by RNA polymerase II"/>
    <property type="evidence" value="ECO:0007669"/>
    <property type="project" value="TreeGrafter"/>
</dbReference>
<dbReference type="SUPFAM" id="SSF82199">
    <property type="entry name" value="SET domain"/>
    <property type="match status" value="1"/>
</dbReference>
<dbReference type="Pfam" id="PF00856">
    <property type="entry name" value="SET"/>
    <property type="match status" value="1"/>
</dbReference>
<evidence type="ECO:0000256" key="4">
    <source>
        <dbReference type="ARBA" id="ARBA00022454"/>
    </source>
</evidence>
<evidence type="ECO:0000256" key="2">
    <source>
        <dbReference type="ARBA" id="ARBA00004286"/>
    </source>
</evidence>
<evidence type="ECO:0000256" key="5">
    <source>
        <dbReference type="ARBA" id="ARBA00022603"/>
    </source>
</evidence>
<dbReference type="PANTHER" id="PTHR46167:SF1">
    <property type="entry name" value="N-LYSINE METHYLTRANSFERASE KMT5A"/>
    <property type="match status" value="1"/>
</dbReference>
<evidence type="ECO:0000313" key="15">
    <source>
        <dbReference type="Proteomes" id="UP001154078"/>
    </source>
</evidence>
<dbReference type="GO" id="GO:0140944">
    <property type="term" value="F:histone H4K20 monomethyltransferase activity"/>
    <property type="evidence" value="ECO:0007669"/>
    <property type="project" value="UniProtKB-EC"/>
</dbReference>
<evidence type="ECO:0000256" key="11">
    <source>
        <dbReference type="ARBA" id="ARBA00023242"/>
    </source>
</evidence>
<dbReference type="PANTHER" id="PTHR46167">
    <property type="entry name" value="N-LYSINE METHYLTRANSFERASE KMT5A"/>
    <property type="match status" value="1"/>
</dbReference>
<dbReference type="EMBL" id="OV121141">
    <property type="protein sequence ID" value="CAH0548989.1"/>
    <property type="molecule type" value="Genomic_DNA"/>
</dbReference>
<evidence type="ECO:0000256" key="7">
    <source>
        <dbReference type="ARBA" id="ARBA00022691"/>
    </source>
</evidence>
<keyword evidence="15" id="KW-1185">Reference proteome</keyword>
<dbReference type="Gene3D" id="2.170.270.10">
    <property type="entry name" value="SET domain"/>
    <property type="match status" value="1"/>
</dbReference>
<dbReference type="InterPro" id="IPR016858">
    <property type="entry name" value="KMT5A-like"/>
</dbReference>
<evidence type="ECO:0000256" key="6">
    <source>
        <dbReference type="ARBA" id="ARBA00022679"/>
    </source>
</evidence>
<gene>
    <name evidence="14" type="ORF">MELIAE_LOCUS2308</name>
</gene>
<name>A0A9P0AWG3_BRAAE</name>
<dbReference type="InterPro" id="IPR046341">
    <property type="entry name" value="SET_dom_sf"/>
</dbReference>
<keyword evidence="6" id="KW-0808">Transferase</keyword>
<keyword evidence="7" id="KW-0949">S-adenosyl-L-methionine</keyword>
<reference evidence="14" key="1">
    <citation type="submission" date="2021-12" db="EMBL/GenBank/DDBJ databases">
        <authorList>
            <person name="King R."/>
        </authorList>
    </citation>
    <scope>NUCLEOTIDE SEQUENCE</scope>
</reference>
<evidence type="ECO:0000256" key="8">
    <source>
        <dbReference type="ARBA" id="ARBA00022853"/>
    </source>
</evidence>
<dbReference type="InterPro" id="IPR047266">
    <property type="entry name" value="KMT5A-like_SET"/>
</dbReference>
<protein>
    <recommendedName>
        <fullName evidence="3">[histone H4]-lysine(20) N-methyltransferase</fullName>
        <ecNumber evidence="3">2.1.1.361</ecNumber>
    </recommendedName>
</protein>
<accession>A0A9P0AWG3</accession>
<sequence>MVRGRRVRAVVACSRNDDCCSPNPKRKDQKINITGKLSHTPTKTHTITEFFQAVCDIDIKNTENNEIKELRRARRKGTPTKLDLNKVEPTEVLYKSFNNELILNTCPTTPVMNKLRNGKDVSSPPTPHRIELRSEVVEEIKEEILAEPLEAPIKVEKKLNVKQEADKQQEKKIKSNDITSYFSVRRSVRKTKKVVLEEKQRILEEAVRGGKQDGLKVCDFEGKGRGVIATKDFEKGDYVIEYAGELIDTLEAKKREEQYAQDQTTGCYMYYFKHNEQQYCIDATAESGKLGRLVNHSRFGNLATRTIMLGSKPRLVLIAKDDIKEGQEVLYDYGDRSKESLKHHPWLAN</sequence>
<evidence type="ECO:0000256" key="3">
    <source>
        <dbReference type="ARBA" id="ARBA00012187"/>
    </source>
</evidence>
<keyword evidence="8" id="KW-0156">Chromatin regulator</keyword>
<keyword evidence="11" id="KW-0539">Nucleus</keyword>
<dbReference type="GO" id="GO:0043516">
    <property type="term" value="P:regulation of DNA damage response, signal transduction by p53 class mediator"/>
    <property type="evidence" value="ECO:0007669"/>
    <property type="project" value="TreeGrafter"/>
</dbReference>